<evidence type="ECO:0000313" key="2">
    <source>
        <dbReference type="EMBL" id="CDJ69894.1"/>
    </source>
</evidence>
<dbReference type="OrthoDB" id="10481942at2759"/>
<keyword evidence="3" id="KW-1185">Reference proteome</keyword>
<reference evidence="2" key="2">
    <citation type="submission" date="2013-10" db="EMBL/GenBank/DDBJ databases">
        <authorList>
            <person name="Aslett M."/>
        </authorList>
    </citation>
    <scope>NUCLEOTIDE SEQUENCE [LARGE SCALE GENOMIC DNA]</scope>
    <source>
        <strain evidence="2">Houghton</strain>
    </source>
</reference>
<gene>
    <name evidence="2" type="ORF">ENH_00076100</name>
</gene>
<proteinExistence type="predicted"/>
<evidence type="ECO:0000256" key="1">
    <source>
        <dbReference type="SAM" id="MobiDB-lite"/>
    </source>
</evidence>
<dbReference type="AlphaFoldDB" id="U6N3K7"/>
<dbReference type="VEuPathDB" id="ToxoDB:ENH_00076100"/>
<feature type="compositionally biased region" description="Polar residues" evidence="1">
    <location>
        <begin position="64"/>
        <end position="74"/>
    </location>
</feature>
<feature type="region of interest" description="Disordered" evidence="1">
    <location>
        <begin position="53"/>
        <end position="76"/>
    </location>
</feature>
<dbReference type="RefSeq" id="XP_013438360.1">
    <property type="nucleotide sequence ID" value="XM_013582906.1"/>
</dbReference>
<feature type="compositionally biased region" description="Low complexity" evidence="1">
    <location>
        <begin position="112"/>
        <end position="125"/>
    </location>
</feature>
<name>U6N3K7_9EIME</name>
<feature type="compositionally biased region" description="Pro residues" evidence="1">
    <location>
        <begin position="126"/>
        <end position="137"/>
    </location>
</feature>
<accession>U6N3K7</accession>
<dbReference type="Proteomes" id="UP000030754">
    <property type="component" value="Unassembled WGS sequence"/>
</dbReference>
<evidence type="ECO:0000313" key="3">
    <source>
        <dbReference type="Proteomes" id="UP000030754"/>
    </source>
</evidence>
<sequence length="177" mass="18747">MEEAAEQPVSEEAIQVSPKELRFPTVAALKEWMAEQKKNGNFFYVLARTHKPKTPKKGLDKTLNPRQQSANPPQHETLISIATYKCKHWRNPEDFASYRKYKSRLLAGAPLAGAPPLGAPLAGAPPGAPLGAPPEGPPAVEGAPPAQAAEGSGGPPEAPLALAGPRFSPAGCFERIS</sequence>
<feature type="compositionally biased region" description="Low complexity" evidence="1">
    <location>
        <begin position="138"/>
        <end position="150"/>
    </location>
</feature>
<dbReference type="GeneID" id="25477740"/>
<feature type="region of interest" description="Disordered" evidence="1">
    <location>
        <begin position="112"/>
        <end position="177"/>
    </location>
</feature>
<protein>
    <submittedName>
        <fullName evidence="2">Uncharacterized protein</fullName>
    </submittedName>
</protein>
<reference evidence="2" key="1">
    <citation type="submission" date="2013-10" db="EMBL/GenBank/DDBJ databases">
        <title>Genomic analysis of the causative agents of coccidiosis in chickens.</title>
        <authorList>
            <person name="Reid A.J."/>
            <person name="Blake D."/>
            <person name="Billington K."/>
            <person name="Browne H."/>
            <person name="Dunn M."/>
            <person name="Hung S."/>
            <person name="Kawahara F."/>
            <person name="Miranda-Saavedra D."/>
            <person name="Mourier T."/>
            <person name="Nagra H."/>
            <person name="Otto T.D."/>
            <person name="Rawlings N."/>
            <person name="Sanchez A."/>
            <person name="Sanders M."/>
            <person name="Subramaniam C."/>
            <person name="Tay Y."/>
            <person name="Dear P."/>
            <person name="Doerig C."/>
            <person name="Gruber A."/>
            <person name="Parkinson J."/>
            <person name="Shirley M."/>
            <person name="Wan K.L."/>
            <person name="Berriman M."/>
            <person name="Tomley F."/>
            <person name="Pain A."/>
        </authorList>
    </citation>
    <scope>NUCLEOTIDE SEQUENCE [LARGE SCALE GENOMIC DNA]</scope>
    <source>
        <strain evidence="2">Houghton</strain>
    </source>
</reference>
<organism evidence="2 3">
    <name type="scientific">Eimeria necatrix</name>
    <dbReference type="NCBI Taxonomy" id="51315"/>
    <lineage>
        <taxon>Eukaryota</taxon>
        <taxon>Sar</taxon>
        <taxon>Alveolata</taxon>
        <taxon>Apicomplexa</taxon>
        <taxon>Conoidasida</taxon>
        <taxon>Coccidia</taxon>
        <taxon>Eucoccidiorida</taxon>
        <taxon>Eimeriorina</taxon>
        <taxon>Eimeriidae</taxon>
        <taxon>Eimeria</taxon>
    </lineage>
</organism>
<dbReference type="EMBL" id="HG725830">
    <property type="protein sequence ID" value="CDJ69894.1"/>
    <property type="molecule type" value="Genomic_DNA"/>
</dbReference>